<keyword evidence="1" id="KW-1133">Transmembrane helix</keyword>
<dbReference type="SMART" id="SM00044">
    <property type="entry name" value="CYCc"/>
    <property type="match status" value="1"/>
</dbReference>
<evidence type="ECO:0000259" key="2">
    <source>
        <dbReference type="PROSITE" id="PS50125"/>
    </source>
</evidence>
<dbReference type="GO" id="GO:0035556">
    <property type="term" value="P:intracellular signal transduction"/>
    <property type="evidence" value="ECO:0007669"/>
    <property type="project" value="InterPro"/>
</dbReference>
<feature type="transmembrane region" description="Helical" evidence="1">
    <location>
        <begin position="49"/>
        <end position="70"/>
    </location>
</feature>
<keyword evidence="1" id="KW-0812">Transmembrane</keyword>
<dbReference type="GO" id="GO:0004016">
    <property type="term" value="F:adenylate cyclase activity"/>
    <property type="evidence" value="ECO:0007669"/>
    <property type="project" value="UniProtKB-ARBA"/>
</dbReference>
<sequence>MKKRAGEAPFAAAMRREAERRRRIGALARAGALAALAPVVALVSDWPDALWNLGFMAVLAALGGLHVAAARIWSERAWPDFAFAALDIGALALFLATPDPLGGGPAPAALGGGVGLFHLALSWLALSLRPALLLWGGAWAAALWPAAALAAGSGAPLRLLALQAAALAAAAGVLAAAAGASRRMARRQAELERRAADLARYVPPELAARLAERDWPYAQGIERHAAVLFADLVGFTGWAETQSPQEVLRLLREVQAATAEAVFEAGGVLDKFIGDGAMATFGAAADPPGAARAPEAERRRMAARAALACAERIVDRHAALRQGPGAVGRAPLAISVGVHFGPVIVGDVGARQRLELAVLGDSVNVAARLEGLTRAVGCAACASQELMDAAGGAPPRWRLVGPARLAGRRGEEIVWALDPPGAAAARGAR</sequence>
<feature type="transmembrane region" description="Helical" evidence="1">
    <location>
        <begin position="133"/>
        <end position="153"/>
    </location>
</feature>
<dbReference type="GO" id="GO:0006171">
    <property type="term" value="P:cAMP biosynthetic process"/>
    <property type="evidence" value="ECO:0007669"/>
    <property type="project" value="TreeGrafter"/>
</dbReference>
<dbReference type="CDD" id="cd07302">
    <property type="entry name" value="CHD"/>
    <property type="match status" value="1"/>
</dbReference>
<evidence type="ECO:0000313" key="3">
    <source>
        <dbReference type="EMBL" id="SHN74195.1"/>
    </source>
</evidence>
<proteinExistence type="predicted"/>
<dbReference type="Gene3D" id="3.30.70.1230">
    <property type="entry name" value="Nucleotide cyclase"/>
    <property type="match status" value="1"/>
</dbReference>
<keyword evidence="1" id="KW-0472">Membrane</keyword>
<dbReference type="InterPro" id="IPR050697">
    <property type="entry name" value="Adenylyl/Guanylyl_Cyclase_3/4"/>
</dbReference>
<dbReference type="PANTHER" id="PTHR43081">
    <property type="entry name" value="ADENYLATE CYCLASE, TERMINAL-DIFFERENTIATION SPECIFIC-RELATED"/>
    <property type="match status" value="1"/>
</dbReference>
<reference evidence="3 4" key="1">
    <citation type="submission" date="2016-12" db="EMBL/GenBank/DDBJ databases">
        <authorList>
            <person name="Song W.-J."/>
            <person name="Kurnit D.M."/>
        </authorList>
    </citation>
    <scope>NUCLEOTIDE SEQUENCE [LARGE SCALE GENOMIC DNA]</scope>
    <source>
        <strain evidence="3 4">CGMCC 1.10808</strain>
    </source>
</reference>
<protein>
    <submittedName>
        <fullName evidence="3">Adenylate cyclase</fullName>
    </submittedName>
</protein>
<evidence type="ECO:0000313" key="4">
    <source>
        <dbReference type="Proteomes" id="UP000184066"/>
    </source>
</evidence>
<dbReference type="Pfam" id="PF00211">
    <property type="entry name" value="Guanylate_cyc"/>
    <property type="match status" value="1"/>
</dbReference>
<keyword evidence="4" id="KW-1185">Reference proteome</keyword>
<dbReference type="RefSeq" id="WP_072748094.1">
    <property type="nucleotide sequence ID" value="NZ_FOHL01000001.1"/>
</dbReference>
<dbReference type="InterPro" id="IPR001054">
    <property type="entry name" value="A/G_cyclase"/>
</dbReference>
<name>A0A1M7TTZ7_9RHOB</name>
<accession>A0A1M7TTZ7</accession>
<evidence type="ECO:0000256" key="1">
    <source>
        <dbReference type="SAM" id="Phobius"/>
    </source>
</evidence>
<dbReference type="PANTHER" id="PTHR43081:SF1">
    <property type="entry name" value="ADENYLATE CYCLASE, TERMINAL-DIFFERENTIATION SPECIFIC"/>
    <property type="match status" value="1"/>
</dbReference>
<dbReference type="AlphaFoldDB" id="A0A1M7TTZ7"/>
<feature type="transmembrane region" description="Helical" evidence="1">
    <location>
        <begin position="24"/>
        <end position="43"/>
    </location>
</feature>
<feature type="transmembrane region" description="Helical" evidence="1">
    <location>
        <begin position="77"/>
        <end position="96"/>
    </location>
</feature>
<gene>
    <name evidence="3" type="ORF">SAMN05216200_11016</name>
</gene>
<dbReference type="OrthoDB" id="341967at2"/>
<dbReference type="PROSITE" id="PS50125">
    <property type="entry name" value="GUANYLATE_CYCLASE_2"/>
    <property type="match status" value="1"/>
</dbReference>
<dbReference type="Proteomes" id="UP000184066">
    <property type="component" value="Unassembled WGS sequence"/>
</dbReference>
<feature type="domain" description="Guanylate cyclase" evidence="2">
    <location>
        <begin position="226"/>
        <end position="370"/>
    </location>
</feature>
<dbReference type="InterPro" id="IPR029787">
    <property type="entry name" value="Nucleotide_cyclase"/>
</dbReference>
<dbReference type="SUPFAM" id="SSF55073">
    <property type="entry name" value="Nucleotide cyclase"/>
    <property type="match status" value="1"/>
</dbReference>
<dbReference type="EMBL" id="FRDL01000010">
    <property type="protein sequence ID" value="SHN74195.1"/>
    <property type="molecule type" value="Genomic_DNA"/>
</dbReference>
<organism evidence="3 4">
    <name type="scientific">Oceanicella actignis</name>
    <dbReference type="NCBI Taxonomy" id="1189325"/>
    <lineage>
        <taxon>Bacteria</taxon>
        <taxon>Pseudomonadati</taxon>
        <taxon>Pseudomonadota</taxon>
        <taxon>Alphaproteobacteria</taxon>
        <taxon>Rhodobacterales</taxon>
        <taxon>Paracoccaceae</taxon>
        <taxon>Oceanicella</taxon>
    </lineage>
</organism>
<feature type="transmembrane region" description="Helical" evidence="1">
    <location>
        <begin position="108"/>
        <end position="126"/>
    </location>
</feature>
<dbReference type="STRING" id="1189325.SAMN04488119_101436"/>
<feature type="transmembrane region" description="Helical" evidence="1">
    <location>
        <begin position="159"/>
        <end position="180"/>
    </location>
</feature>